<evidence type="ECO:0000259" key="5">
    <source>
        <dbReference type="PROSITE" id="PS50261"/>
    </source>
</evidence>
<keyword evidence="6" id="KW-0675">Receptor</keyword>
<dbReference type="GO" id="GO:0008528">
    <property type="term" value="F:G protein-coupled peptide receptor activity"/>
    <property type="evidence" value="ECO:0007669"/>
    <property type="project" value="TreeGrafter"/>
</dbReference>
<keyword evidence="3" id="KW-1133">Transmembrane helix</keyword>
<organism evidence="6 7">
    <name type="scientific">Sarcoptes scabiei</name>
    <name type="common">Itch mite</name>
    <name type="synonym">Acarus scabiei</name>
    <dbReference type="NCBI Taxonomy" id="52283"/>
    <lineage>
        <taxon>Eukaryota</taxon>
        <taxon>Metazoa</taxon>
        <taxon>Ecdysozoa</taxon>
        <taxon>Arthropoda</taxon>
        <taxon>Chelicerata</taxon>
        <taxon>Arachnida</taxon>
        <taxon>Acari</taxon>
        <taxon>Acariformes</taxon>
        <taxon>Sarcoptiformes</taxon>
        <taxon>Astigmata</taxon>
        <taxon>Psoroptidia</taxon>
        <taxon>Sarcoptoidea</taxon>
        <taxon>Sarcoptidae</taxon>
        <taxon>Sarcoptinae</taxon>
        <taxon>Sarcoptes</taxon>
    </lineage>
</organism>
<comment type="caution">
    <text evidence="6">The sequence shown here is derived from an EMBL/GenBank/DDBJ whole genome shotgun (WGS) entry which is preliminary data.</text>
</comment>
<evidence type="ECO:0000256" key="4">
    <source>
        <dbReference type="ARBA" id="ARBA00023136"/>
    </source>
</evidence>
<protein>
    <submittedName>
        <fullName evidence="6">7 transmembrane receptor-like protein 2</fullName>
    </submittedName>
</protein>
<dbReference type="Proteomes" id="UP000616769">
    <property type="component" value="Unassembled WGS sequence"/>
</dbReference>
<evidence type="ECO:0000313" key="7">
    <source>
        <dbReference type="Proteomes" id="UP000616769"/>
    </source>
</evidence>
<evidence type="ECO:0000256" key="1">
    <source>
        <dbReference type="ARBA" id="ARBA00004141"/>
    </source>
</evidence>
<dbReference type="GO" id="GO:0005886">
    <property type="term" value="C:plasma membrane"/>
    <property type="evidence" value="ECO:0007669"/>
    <property type="project" value="TreeGrafter"/>
</dbReference>
<dbReference type="Gene3D" id="1.20.1070.10">
    <property type="entry name" value="Rhodopsin 7-helix transmembrane proteins"/>
    <property type="match status" value="1"/>
</dbReference>
<reference evidence="6 7" key="1">
    <citation type="journal article" date="2015" name="Parasit. Vectors">
        <title>Draft genome of the scabies mite.</title>
        <authorList>
            <person name="Rider S.D.Jr."/>
            <person name="Morgan M.S."/>
            <person name="Arlian L.G."/>
        </authorList>
    </citation>
    <scope>NUCLEOTIDE SEQUENCE [LARGE SCALE GENOMIC DNA]</scope>
    <source>
        <strain evidence="6">Arlian Lab</strain>
    </source>
</reference>
<dbReference type="PROSITE" id="PS50261">
    <property type="entry name" value="G_PROTEIN_RECEP_F2_4"/>
    <property type="match status" value="1"/>
</dbReference>
<evidence type="ECO:0000313" key="6">
    <source>
        <dbReference type="EMBL" id="KPM04785.1"/>
    </source>
</evidence>
<dbReference type="InterPro" id="IPR017981">
    <property type="entry name" value="GPCR_2-like_7TM"/>
</dbReference>
<dbReference type="Pfam" id="PF00002">
    <property type="entry name" value="7tm_2"/>
    <property type="match status" value="2"/>
</dbReference>
<keyword evidence="4" id="KW-0472">Membrane</keyword>
<dbReference type="VEuPathDB" id="VectorBase:SSCA010203"/>
<keyword evidence="2 6" id="KW-0812">Transmembrane</keyword>
<dbReference type="EMBL" id="JXLN01009959">
    <property type="protein sequence ID" value="KPM04785.1"/>
    <property type="molecule type" value="Genomic_DNA"/>
</dbReference>
<dbReference type="AlphaFoldDB" id="A0A132A2E5"/>
<proteinExistence type="predicted"/>
<dbReference type="GO" id="GO:0007166">
    <property type="term" value="P:cell surface receptor signaling pathway"/>
    <property type="evidence" value="ECO:0007669"/>
    <property type="project" value="InterPro"/>
</dbReference>
<dbReference type="GO" id="GO:0007188">
    <property type="term" value="P:adenylate cyclase-modulating G protein-coupled receptor signaling pathway"/>
    <property type="evidence" value="ECO:0007669"/>
    <property type="project" value="TreeGrafter"/>
</dbReference>
<comment type="subcellular location">
    <subcellularLocation>
        <location evidence="1">Membrane</location>
        <topology evidence="1">Multi-pass membrane protein</topology>
    </subcellularLocation>
</comment>
<name>A0A132A2E5_SARSC</name>
<dbReference type="InterPro" id="IPR000832">
    <property type="entry name" value="GPCR_2_secretin-like"/>
</dbReference>
<dbReference type="PANTHER" id="PTHR45620">
    <property type="entry name" value="PDF RECEPTOR-LIKE PROTEIN-RELATED"/>
    <property type="match status" value="1"/>
</dbReference>
<accession>A0A132A2E5</accession>
<feature type="domain" description="G-protein coupled receptors family 2 profile 2" evidence="5">
    <location>
        <begin position="1"/>
        <end position="122"/>
    </location>
</feature>
<sequence length="122" mass="14041">MASINWMFIEGFQLHSRVTVSILRKDAPFKLYHFFGWGKLFRLDYLGTSSIPYAVSIVACRFIQFILFLHSHLNRKGIPMILVSAWAIQMSFTMETVCWNGYAHSIIIWIVVGPMILALLVS</sequence>
<gene>
    <name evidence="6" type="ORF">QR98_0032390</name>
</gene>
<evidence type="ECO:0000256" key="2">
    <source>
        <dbReference type="ARBA" id="ARBA00022692"/>
    </source>
</evidence>
<evidence type="ECO:0000256" key="3">
    <source>
        <dbReference type="ARBA" id="ARBA00022989"/>
    </source>
</evidence>
<dbReference type="InterPro" id="IPR050332">
    <property type="entry name" value="GPCR_2"/>
</dbReference>